<dbReference type="InterPro" id="IPR000847">
    <property type="entry name" value="LysR_HTH_N"/>
</dbReference>
<dbReference type="InterPro" id="IPR036388">
    <property type="entry name" value="WH-like_DNA-bd_sf"/>
</dbReference>
<evidence type="ECO:0000259" key="5">
    <source>
        <dbReference type="PROSITE" id="PS50931"/>
    </source>
</evidence>
<evidence type="ECO:0000313" key="7">
    <source>
        <dbReference type="Proteomes" id="UP000292939"/>
    </source>
</evidence>
<dbReference type="GO" id="GO:0003700">
    <property type="term" value="F:DNA-binding transcription factor activity"/>
    <property type="evidence" value="ECO:0007669"/>
    <property type="project" value="InterPro"/>
</dbReference>
<dbReference type="Pfam" id="PF03466">
    <property type="entry name" value="LysR_substrate"/>
    <property type="match status" value="1"/>
</dbReference>
<dbReference type="PANTHER" id="PTHR30419">
    <property type="entry name" value="HTH-TYPE TRANSCRIPTIONAL REGULATOR YBHD"/>
    <property type="match status" value="1"/>
</dbReference>
<keyword evidence="2" id="KW-0805">Transcription regulation</keyword>
<dbReference type="GO" id="GO:0003677">
    <property type="term" value="F:DNA binding"/>
    <property type="evidence" value="ECO:0007669"/>
    <property type="project" value="UniProtKB-KW"/>
</dbReference>
<dbReference type="OrthoDB" id="8675247at2"/>
<feature type="domain" description="HTH lysR-type" evidence="5">
    <location>
        <begin position="18"/>
        <end position="75"/>
    </location>
</feature>
<keyword evidence="4" id="KW-0804">Transcription</keyword>
<gene>
    <name evidence="6" type="ORF">DW355_08595</name>
</gene>
<organism evidence="6 7">
    <name type="scientific">Hylemonella gracilis</name>
    <dbReference type="NCBI Taxonomy" id="80880"/>
    <lineage>
        <taxon>Bacteria</taxon>
        <taxon>Pseudomonadati</taxon>
        <taxon>Pseudomonadota</taxon>
        <taxon>Betaproteobacteria</taxon>
        <taxon>Burkholderiales</taxon>
        <taxon>Comamonadaceae</taxon>
        <taxon>Hylemonella</taxon>
    </lineage>
</organism>
<dbReference type="KEGG" id="hgr:DW355_08595"/>
<dbReference type="SUPFAM" id="SSF53850">
    <property type="entry name" value="Periplasmic binding protein-like II"/>
    <property type="match status" value="1"/>
</dbReference>
<protein>
    <submittedName>
        <fullName evidence="6">LysR family transcriptional regulator</fullName>
    </submittedName>
</protein>
<accession>A0A4V1A250</accession>
<dbReference type="SUPFAM" id="SSF46785">
    <property type="entry name" value="Winged helix' DNA-binding domain"/>
    <property type="match status" value="1"/>
</dbReference>
<evidence type="ECO:0000256" key="1">
    <source>
        <dbReference type="ARBA" id="ARBA00009437"/>
    </source>
</evidence>
<evidence type="ECO:0000313" key="6">
    <source>
        <dbReference type="EMBL" id="QBK04819.1"/>
    </source>
</evidence>
<dbReference type="Proteomes" id="UP000292939">
    <property type="component" value="Chromosome"/>
</dbReference>
<dbReference type="GO" id="GO:0005829">
    <property type="term" value="C:cytosol"/>
    <property type="evidence" value="ECO:0007669"/>
    <property type="project" value="TreeGrafter"/>
</dbReference>
<sequence>MICLHPPMNAVHLFSMQIDFLGIQAFLAIVECGSFQLAATRLNLSQTAVSHRMRKLEETLGVRLIARTTREVSLTDAGRALLPRARNALQELDASCETVRKHGQNANNWLVLACLPTLASGVLVEVLRDCQARWPDASVRIFDSSVPEILELVESRTAAFGLSVMRPGLVGGELEAQRIGDEPFILLCPEVHPLARKPVVRWLELQGEALIRISMTSGNSVTIDESLDGLREQLRWRLEAQHTAMALEMVRAGLGLTVVPLLAAVPGPGIRAVPLEVPQVSRTLAVITRRDALFDARERFVKDSAVALIRSRIAAN</sequence>
<dbReference type="PANTHER" id="PTHR30419:SF8">
    <property type="entry name" value="NITROGEN ASSIMILATION TRANSCRIPTIONAL ACTIVATOR-RELATED"/>
    <property type="match status" value="1"/>
</dbReference>
<reference evidence="6 7" key="1">
    <citation type="submission" date="2018-07" db="EMBL/GenBank/DDBJ databases">
        <title>Exploring interactions and the metabolic potential of the ultra-small soil bacteria Hylemonella gracilis.</title>
        <authorList>
            <person name="Tyc O."/>
            <person name="Kulkarni P."/>
            <person name="Gawehns F."/>
            <person name="Hundscheid M."/>
            <person name="Zweers H."/>
            <person name="Garbeva P."/>
        </authorList>
    </citation>
    <scope>NUCLEOTIDE SEQUENCE [LARGE SCALE GENOMIC DNA]</scope>
    <source>
        <strain evidence="6 7">NS1</strain>
    </source>
</reference>
<evidence type="ECO:0000256" key="4">
    <source>
        <dbReference type="ARBA" id="ARBA00023163"/>
    </source>
</evidence>
<keyword evidence="3" id="KW-0238">DNA-binding</keyword>
<dbReference type="PRINTS" id="PR00039">
    <property type="entry name" value="HTHLYSR"/>
</dbReference>
<dbReference type="AlphaFoldDB" id="A0A4V1A250"/>
<dbReference type="EMBL" id="CP031395">
    <property type="protein sequence ID" value="QBK04819.1"/>
    <property type="molecule type" value="Genomic_DNA"/>
</dbReference>
<dbReference type="Gene3D" id="1.10.10.10">
    <property type="entry name" value="Winged helix-like DNA-binding domain superfamily/Winged helix DNA-binding domain"/>
    <property type="match status" value="1"/>
</dbReference>
<dbReference type="Pfam" id="PF00126">
    <property type="entry name" value="HTH_1"/>
    <property type="match status" value="1"/>
</dbReference>
<proteinExistence type="inferred from homology"/>
<dbReference type="InterPro" id="IPR005119">
    <property type="entry name" value="LysR_subst-bd"/>
</dbReference>
<dbReference type="InterPro" id="IPR050950">
    <property type="entry name" value="HTH-type_LysR_regulators"/>
</dbReference>
<evidence type="ECO:0000256" key="2">
    <source>
        <dbReference type="ARBA" id="ARBA00023015"/>
    </source>
</evidence>
<evidence type="ECO:0000256" key="3">
    <source>
        <dbReference type="ARBA" id="ARBA00023125"/>
    </source>
</evidence>
<dbReference type="PROSITE" id="PS50931">
    <property type="entry name" value="HTH_LYSR"/>
    <property type="match status" value="1"/>
</dbReference>
<dbReference type="FunFam" id="1.10.10.10:FF:000001">
    <property type="entry name" value="LysR family transcriptional regulator"/>
    <property type="match status" value="1"/>
</dbReference>
<dbReference type="Gene3D" id="3.40.190.290">
    <property type="match status" value="1"/>
</dbReference>
<name>A0A4V1A250_9BURK</name>
<comment type="similarity">
    <text evidence="1">Belongs to the LysR transcriptional regulatory family.</text>
</comment>
<dbReference type="InterPro" id="IPR036390">
    <property type="entry name" value="WH_DNA-bd_sf"/>
</dbReference>